<keyword evidence="7" id="KW-0472">Membrane</keyword>
<evidence type="ECO:0000313" key="9">
    <source>
        <dbReference type="EMBL" id="SBQ67190.1"/>
    </source>
</evidence>
<sequence>MGSRVWFPTAGLLVWLCCLRLGTVHGGKVLVMPVDGSHWLSMKVLVKELSRRGHENDLLAHPKAKVFMTHGGTHGIYEGICNGVPMLMFPLFGDQGDNVHRMVARGVAEKISAFEVTTETVVAALKKMIQDKSYKKRMEALSQIHLDRPIGPLDLAVFWSEFVMRHKGAPHLRVAAHDLNWFQYHSLDVIGFLVAVVLVVLWVTLKSCTFIFRKCCRKRIVKKKSE</sequence>
<dbReference type="SUPFAM" id="SSF53756">
    <property type="entry name" value="UDP-Glycosyltransferase/glycogen phosphorylase"/>
    <property type="match status" value="1"/>
</dbReference>
<dbReference type="PANTHER" id="PTHR48043:SF161">
    <property type="entry name" value="UDP GLUCURONOSYLTRANSFERASE FAMILY 1 MEMBER A1"/>
    <property type="match status" value="1"/>
</dbReference>
<dbReference type="EMBL" id="HAEB01020663">
    <property type="protein sequence ID" value="SBQ67190.1"/>
    <property type="molecule type" value="Transcribed_RNA"/>
</dbReference>
<keyword evidence="4 9" id="KW-0808">Transferase</keyword>
<accession>A0A1A8G666</accession>
<protein>
    <submittedName>
        <fullName evidence="9">UDP glucuronosyltransferase 1 family a, b</fullName>
    </submittedName>
</protein>
<keyword evidence="8" id="KW-0732">Signal</keyword>
<evidence type="ECO:0000256" key="7">
    <source>
        <dbReference type="SAM" id="Phobius"/>
    </source>
</evidence>
<keyword evidence="3" id="KW-0328">Glycosyltransferase</keyword>
<organism evidence="9">
    <name type="scientific">Nothobranchius korthausae</name>
    <dbReference type="NCBI Taxonomy" id="1143690"/>
    <lineage>
        <taxon>Eukaryota</taxon>
        <taxon>Metazoa</taxon>
        <taxon>Chordata</taxon>
        <taxon>Craniata</taxon>
        <taxon>Vertebrata</taxon>
        <taxon>Euteleostomi</taxon>
        <taxon>Actinopterygii</taxon>
        <taxon>Neopterygii</taxon>
        <taxon>Teleostei</taxon>
        <taxon>Neoteleostei</taxon>
        <taxon>Acanthomorphata</taxon>
        <taxon>Ovalentaria</taxon>
        <taxon>Atherinomorphae</taxon>
        <taxon>Cyprinodontiformes</taxon>
        <taxon>Nothobranchiidae</taxon>
        <taxon>Nothobranchius</taxon>
    </lineage>
</organism>
<name>A0A1A8G666_9TELE</name>
<evidence type="ECO:0000256" key="8">
    <source>
        <dbReference type="SAM" id="SignalP"/>
    </source>
</evidence>
<evidence type="ECO:0000256" key="3">
    <source>
        <dbReference type="ARBA" id="ARBA00022676"/>
    </source>
</evidence>
<evidence type="ECO:0000256" key="2">
    <source>
        <dbReference type="ARBA" id="ARBA00009995"/>
    </source>
</evidence>
<dbReference type="Pfam" id="PF00201">
    <property type="entry name" value="UDPGT"/>
    <property type="match status" value="2"/>
</dbReference>
<keyword evidence="5 7" id="KW-0812">Transmembrane</keyword>
<reference evidence="9" key="1">
    <citation type="submission" date="2016-05" db="EMBL/GenBank/DDBJ databases">
        <authorList>
            <person name="Lavstsen T."/>
            <person name="Jespersen J.S."/>
        </authorList>
    </citation>
    <scope>NUCLEOTIDE SEQUENCE</scope>
    <source>
        <tissue evidence="9">Brain</tissue>
    </source>
</reference>
<evidence type="ECO:0000256" key="6">
    <source>
        <dbReference type="ARBA" id="ARBA00022989"/>
    </source>
</evidence>
<comment type="subcellular location">
    <subcellularLocation>
        <location evidence="1">Membrane</location>
        <topology evidence="1">Single-pass membrane protein</topology>
    </subcellularLocation>
</comment>
<dbReference type="PANTHER" id="PTHR48043">
    <property type="entry name" value="EG:EG0003.4 PROTEIN-RELATED"/>
    <property type="match status" value="1"/>
</dbReference>
<dbReference type="InterPro" id="IPR002213">
    <property type="entry name" value="UDP_glucos_trans"/>
</dbReference>
<feature type="signal peptide" evidence="8">
    <location>
        <begin position="1"/>
        <end position="26"/>
    </location>
</feature>
<dbReference type="GO" id="GO:0016020">
    <property type="term" value="C:membrane"/>
    <property type="evidence" value="ECO:0007669"/>
    <property type="project" value="UniProtKB-SubCell"/>
</dbReference>
<dbReference type="Gene3D" id="3.40.50.2000">
    <property type="entry name" value="Glycogen Phosphorylase B"/>
    <property type="match status" value="1"/>
</dbReference>
<keyword evidence="6 7" id="KW-1133">Transmembrane helix</keyword>
<evidence type="ECO:0000256" key="1">
    <source>
        <dbReference type="ARBA" id="ARBA00004167"/>
    </source>
</evidence>
<gene>
    <name evidence="9" type="primary">UGT1AB</name>
</gene>
<proteinExistence type="inferred from homology"/>
<evidence type="ECO:0000256" key="4">
    <source>
        <dbReference type="ARBA" id="ARBA00022679"/>
    </source>
</evidence>
<comment type="similarity">
    <text evidence="2">Belongs to the UDP-glycosyltransferase family.</text>
</comment>
<dbReference type="AlphaFoldDB" id="A0A1A8G666"/>
<feature type="chain" id="PRO_5008370458" evidence="8">
    <location>
        <begin position="27"/>
        <end position="226"/>
    </location>
</feature>
<dbReference type="CDD" id="cd03784">
    <property type="entry name" value="GT1_Gtf-like"/>
    <property type="match status" value="1"/>
</dbReference>
<feature type="transmembrane region" description="Helical" evidence="7">
    <location>
        <begin position="189"/>
        <end position="212"/>
    </location>
</feature>
<evidence type="ECO:0000256" key="5">
    <source>
        <dbReference type="ARBA" id="ARBA00022692"/>
    </source>
</evidence>
<dbReference type="InterPro" id="IPR050271">
    <property type="entry name" value="UDP-glycosyltransferase"/>
</dbReference>
<dbReference type="GO" id="GO:0008194">
    <property type="term" value="F:UDP-glycosyltransferase activity"/>
    <property type="evidence" value="ECO:0007669"/>
    <property type="project" value="InterPro"/>
</dbReference>
<reference evidence="9" key="2">
    <citation type="submission" date="2016-06" db="EMBL/GenBank/DDBJ databases">
        <title>The genome of a short-lived fish provides insights into sex chromosome evolution and the genetic control of aging.</title>
        <authorList>
            <person name="Reichwald K."/>
            <person name="Felder M."/>
            <person name="Petzold A."/>
            <person name="Koch P."/>
            <person name="Groth M."/>
            <person name="Platzer M."/>
        </authorList>
    </citation>
    <scope>NUCLEOTIDE SEQUENCE</scope>
    <source>
        <tissue evidence="9">Brain</tissue>
    </source>
</reference>